<reference evidence="3" key="1">
    <citation type="journal article" date="2019" name="Int. J. Syst. Evol. Microbiol.">
        <title>The Global Catalogue of Microorganisms (GCM) 10K type strain sequencing project: providing services to taxonomists for standard genome sequencing and annotation.</title>
        <authorList>
            <consortium name="The Broad Institute Genomics Platform"/>
            <consortium name="The Broad Institute Genome Sequencing Center for Infectious Disease"/>
            <person name="Wu L."/>
            <person name="Ma J."/>
        </authorList>
    </citation>
    <scope>NUCLEOTIDE SEQUENCE [LARGE SCALE GENOMIC DNA]</scope>
    <source>
        <strain evidence="3">JCM 17986</strain>
    </source>
</reference>
<feature type="region of interest" description="Disordered" evidence="1">
    <location>
        <begin position="44"/>
        <end position="69"/>
    </location>
</feature>
<evidence type="ECO:0000313" key="3">
    <source>
        <dbReference type="Proteomes" id="UP001500466"/>
    </source>
</evidence>
<protein>
    <submittedName>
        <fullName evidence="2">Uncharacterized protein</fullName>
    </submittedName>
</protein>
<proteinExistence type="predicted"/>
<evidence type="ECO:0000256" key="1">
    <source>
        <dbReference type="SAM" id="MobiDB-lite"/>
    </source>
</evidence>
<dbReference type="Proteomes" id="UP001500466">
    <property type="component" value="Unassembled WGS sequence"/>
</dbReference>
<keyword evidence="3" id="KW-1185">Reference proteome</keyword>
<gene>
    <name evidence="2" type="ORF">GCM10023205_70700</name>
</gene>
<dbReference type="SUPFAM" id="SSF81891">
    <property type="entry name" value="Poly A polymerase C-terminal region-like"/>
    <property type="match status" value="1"/>
</dbReference>
<dbReference type="EMBL" id="BAABHS010000037">
    <property type="protein sequence ID" value="GAA4989437.1"/>
    <property type="molecule type" value="Genomic_DNA"/>
</dbReference>
<name>A0ABP9I7C8_9ACTN</name>
<sequence>MYELSAVIADFDLLRGCLAGSDSVPVAALRQGLGLVPARDVPVGEASASGANEPSSAPGPLEPDEPLAPMSPAFEAVAAAWSRHGTVAYVAADFAGGTGWQAAVVWRAGARLWGPAYDTEFRGPRPSWPVNHALSLLGAVAHDPASPGSGPGSPGGTEQRAYADVFHRVGLGWERDTDAWRTVGRADRERGYAAALERREDAFRTYAADEGRRQLDLLPAVLDGRTIMRVLGVGPGPLVGAAARHLKELAQGQGALTQAEAIEALHTWARGRPLEREDDAIA</sequence>
<dbReference type="RefSeq" id="WP_345679908.1">
    <property type="nucleotide sequence ID" value="NZ_BAABHS010000037.1"/>
</dbReference>
<organism evidence="2 3">
    <name type="scientific">Yinghuangia aomiensis</name>
    <dbReference type="NCBI Taxonomy" id="676205"/>
    <lineage>
        <taxon>Bacteria</taxon>
        <taxon>Bacillati</taxon>
        <taxon>Actinomycetota</taxon>
        <taxon>Actinomycetes</taxon>
        <taxon>Kitasatosporales</taxon>
        <taxon>Streptomycetaceae</taxon>
        <taxon>Yinghuangia</taxon>
    </lineage>
</organism>
<accession>A0ABP9I7C8</accession>
<comment type="caution">
    <text evidence="2">The sequence shown here is derived from an EMBL/GenBank/DDBJ whole genome shotgun (WGS) entry which is preliminary data.</text>
</comment>
<evidence type="ECO:0000313" key="2">
    <source>
        <dbReference type="EMBL" id="GAA4989437.1"/>
    </source>
</evidence>